<evidence type="ECO:0000313" key="15">
    <source>
        <dbReference type="Proteomes" id="UP000186040"/>
    </source>
</evidence>
<protein>
    <submittedName>
        <fullName evidence="14">Peptidase M48</fullName>
    </submittedName>
</protein>
<dbReference type="STRING" id="1193682.BJP25_03000"/>
<feature type="transmembrane region" description="Helical" evidence="12">
    <location>
        <begin position="173"/>
        <end position="193"/>
    </location>
</feature>
<dbReference type="GO" id="GO:0006508">
    <property type="term" value="P:proteolysis"/>
    <property type="evidence" value="ECO:0007669"/>
    <property type="project" value="UniProtKB-KW"/>
</dbReference>
<evidence type="ECO:0000259" key="13">
    <source>
        <dbReference type="Pfam" id="PF01435"/>
    </source>
</evidence>
<keyword evidence="8 12" id="KW-1133">Transmembrane helix</keyword>
<comment type="caution">
    <text evidence="14">The sequence shown here is derived from an EMBL/GenBank/DDBJ whole genome shotgun (WGS) entry which is preliminary data.</text>
</comment>
<comment type="similarity">
    <text evidence="11">Belongs to the peptidase M48 family.</text>
</comment>
<keyword evidence="6 11" id="KW-0378">Hydrolase</keyword>
<dbReference type="PANTHER" id="PTHR43221">
    <property type="entry name" value="PROTEASE HTPX"/>
    <property type="match status" value="1"/>
</dbReference>
<evidence type="ECO:0000256" key="9">
    <source>
        <dbReference type="ARBA" id="ARBA00023049"/>
    </source>
</evidence>
<evidence type="ECO:0000256" key="4">
    <source>
        <dbReference type="ARBA" id="ARBA00022692"/>
    </source>
</evidence>
<gene>
    <name evidence="14" type="ORF">BJP25_03000</name>
</gene>
<keyword evidence="15" id="KW-1185">Reference proteome</keyword>
<reference evidence="14 15" key="1">
    <citation type="submission" date="2016-10" db="EMBL/GenBank/DDBJ databases">
        <title>The Draft Genome Sequence of Actinokineospora bangkokensis 44EHWT reveals the biosynthetic pathway of antifungal compounds Thailandins with unusual extender unit butylmalonyl-CoA.</title>
        <authorList>
            <person name="Greule A."/>
            <person name="Intra B."/>
            <person name="Flemming S."/>
            <person name="Rommel M.G."/>
            <person name="Panbangred W."/>
            <person name="Bechthold A."/>
        </authorList>
    </citation>
    <scope>NUCLEOTIDE SEQUENCE [LARGE SCALE GENOMIC DNA]</scope>
    <source>
        <strain evidence="14 15">44EHW</strain>
    </source>
</reference>
<evidence type="ECO:0000256" key="11">
    <source>
        <dbReference type="RuleBase" id="RU003983"/>
    </source>
</evidence>
<dbReference type="GO" id="GO:0004222">
    <property type="term" value="F:metalloendopeptidase activity"/>
    <property type="evidence" value="ECO:0007669"/>
    <property type="project" value="InterPro"/>
</dbReference>
<dbReference type="InterPro" id="IPR050083">
    <property type="entry name" value="HtpX_protease"/>
</dbReference>
<evidence type="ECO:0000256" key="10">
    <source>
        <dbReference type="ARBA" id="ARBA00023136"/>
    </source>
</evidence>
<dbReference type="GO" id="GO:0005886">
    <property type="term" value="C:plasma membrane"/>
    <property type="evidence" value="ECO:0007669"/>
    <property type="project" value="UniProtKB-SubCell"/>
</dbReference>
<dbReference type="GO" id="GO:0046872">
    <property type="term" value="F:metal ion binding"/>
    <property type="evidence" value="ECO:0007669"/>
    <property type="project" value="UniProtKB-KW"/>
</dbReference>
<name>A0A1Q9LE84_9PSEU</name>
<keyword evidence="3 11" id="KW-0645">Protease</keyword>
<sequence length="269" mass="28687">MVPASISSLVVMALIGSIAWPAQAWVIPVLWVVSGAVVLIPAFDSLLARRLFSMREPSARDLQRLEPAWQSVCRTAGVNPDRYRLWIEGSQGLNAFAAGGRTVAVTRRALELPPPMLEAVLAHELGHHVHGHARVSLLGWWYSLPARGAILLVGLVAKGILAVGRSFSRHGGAAVALASVLLVLLLAAAVVFLNPWLLLIPVMAPVMAAVARAGEYRADQAAASLGYGVALQDLLKGWVAGSGGEKRTWRARVLASHPAAVDRVRRLRG</sequence>
<evidence type="ECO:0000256" key="5">
    <source>
        <dbReference type="ARBA" id="ARBA00022723"/>
    </source>
</evidence>
<dbReference type="OrthoDB" id="3474767at2"/>
<accession>A0A1Q9LE84</accession>
<feature type="domain" description="Peptidase M48" evidence="13">
    <location>
        <begin position="64"/>
        <end position="268"/>
    </location>
</feature>
<dbReference type="AlphaFoldDB" id="A0A1Q9LE84"/>
<dbReference type="PANTHER" id="PTHR43221:SF1">
    <property type="entry name" value="PROTEASE HTPX"/>
    <property type="match status" value="1"/>
</dbReference>
<dbReference type="Gene3D" id="3.30.2010.10">
    <property type="entry name" value="Metalloproteases ('zincins'), catalytic domain"/>
    <property type="match status" value="1"/>
</dbReference>
<dbReference type="Proteomes" id="UP000186040">
    <property type="component" value="Unassembled WGS sequence"/>
</dbReference>
<dbReference type="InterPro" id="IPR001915">
    <property type="entry name" value="Peptidase_M48"/>
</dbReference>
<evidence type="ECO:0000256" key="6">
    <source>
        <dbReference type="ARBA" id="ARBA00022801"/>
    </source>
</evidence>
<organism evidence="14 15">
    <name type="scientific">Actinokineospora bangkokensis</name>
    <dbReference type="NCBI Taxonomy" id="1193682"/>
    <lineage>
        <taxon>Bacteria</taxon>
        <taxon>Bacillati</taxon>
        <taxon>Actinomycetota</taxon>
        <taxon>Actinomycetes</taxon>
        <taxon>Pseudonocardiales</taxon>
        <taxon>Pseudonocardiaceae</taxon>
        <taxon>Actinokineospora</taxon>
    </lineage>
</organism>
<feature type="transmembrane region" description="Helical" evidence="12">
    <location>
        <begin position="29"/>
        <end position="48"/>
    </location>
</feature>
<keyword evidence="4 12" id="KW-0812">Transmembrane</keyword>
<comment type="subcellular location">
    <subcellularLocation>
        <location evidence="1">Cell membrane</location>
        <topology evidence="1">Multi-pass membrane protein</topology>
    </subcellularLocation>
</comment>
<dbReference type="EMBL" id="MKQR01000028">
    <property type="protein sequence ID" value="OLR90315.1"/>
    <property type="molecule type" value="Genomic_DNA"/>
</dbReference>
<evidence type="ECO:0000256" key="8">
    <source>
        <dbReference type="ARBA" id="ARBA00022989"/>
    </source>
</evidence>
<evidence type="ECO:0000256" key="12">
    <source>
        <dbReference type="SAM" id="Phobius"/>
    </source>
</evidence>
<dbReference type="Pfam" id="PF01435">
    <property type="entry name" value="Peptidase_M48"/>
    <property type="match status" value="1"/>
</dbReference>
<keyword evidence="9 11" id="KW-0482">Metalloprotease</keyword>
<evidence type="ECO:0000256" key="3">
    <source>
        <dbReference type="ARBA" id="ARBA00022670"/>
    </source>
</evidence>
<feature type="transmembrane region" description="Helical" evidence="12">
    <location>
        <begin position="149"/>
        <end position="167"/>
    </location>
</feature>
<keyword evidence="10 12" id="KW-0472">Membrane</keyword>
<evidence type="ECO:0000313" key="14">
    <source>
        <dbReference type="EMBL" id="OLR90315.1"/>
    </source>
</evidence>
<keyword evidence="5" id="KW-0479">Metal-binding</keyword>
<proteinExistence type="inferred from homology"/>
<keyword evidence="7 11" id="KW-0862">Zinc</keyword>
<evidence type="ECO:0000256" key="7">
    <source>
        <dbReference type="ARBA" id="ARBA00022833"/>
    </source>
</evidence>
<comment type="cofactor">
    <cofactor evidence="11">
        <name>Zn(2+)</name>
        <dbReference type="ChEBI" id="CHEBI:29105"/>
    </cofactor>
    <text evidence="11">Binds 1 zinc ion per subunit.</text>
</comment>
<keyword evidence="2" id="KW-1003">Cell membrane</keyword>
<evidence type="ECO:0000256" key="1">
    <source>
        <dbReference type="ARBA" id="ARBA00004651"/>
    </source>
</evidence>
<evidence type="ECO:0000256" key="2">
    <source>
        <dbReference type="ARBA" id="ARBA00022475"/>
    </source>
</evidence>